<evidence type="ECO:0000259" key="1">
    <source>
        <dbReference type="Pfam" id="PF09537"/>
    </source>
</evidence>
<gene>
    <name evidence="2" type="ORF">EB235_30385</name>
</gene>
<protein>
    <submittedName>
        <fullName evidence="2">PA2169 family four-helix-bundle protein</fullName>
    </submittedName>
</protein>
<name>A0A6M7WSQ6_RHILI</name>
<organism evidence="2 3">
    <name type="scientific">Mesorhizobium loti R88b</name>
    <dbReference type="NCBI Taxonomy" id="935548"/>
    <lineage>
        <taxon>Bacteria</taxon>
        <taxon>Pseudomonadati</taxon>
        <taxon>Pseudomonadota</taxon>
        <taxon>Alphaproteobacteria</taxon>
        <taxon>Hyphomicrobiales</taxon>
        <taxon>Phyllobacteriaceae</taxon>
        <taxon>Mesorhizobium</taxon>
    </lineage>
</organism>
<reference evidence="2 3" key="1">
    <citation type="submission" date="2018-10" db="EMBL/GenBank/DDBJ databases">
        <authorList>
            <person name="Perry B.J."/>
            <person name="Sullivan J.T."/>
            <person name="Murphy R.J.T."/>
            <person name="Ramsay J.P."/>
            <person name="Ronson C.W."/>
        </authorList>
    </citation>
    <scope>NUCLEOTIDE SEQUENCE [LARGE SCALE GENOMIC DNA]</scope>
    <source>
        <strain evidence="2 3">R88b</strain>
    </source>
</reference>
<evidence type="ECO:0000313" key="3">
    <source>
        <dbReference type="Proteomes" id="UP000503017"/>
    </source>
</evidence>
<feature type="domain" description="DUF2383" evidence="1">
    <location>
        <begin position="4"/>
        <end position="109"/>
    </location>
</feature>
<dbReference type="InterPro" id="IPR012347">
    <property type="entry name" value="Ferritin-like"/>
</dbReference>
<dbReference type="RefSeq" id="WP_027033772.1">
    <property type="nucleotide sequence ID" value="NZ_CP033367.1"/>
</dbReference>
<accession>A0A6M7WSQ6</accession>
<dbReference type="Pfam" id="PF09537">
    <property type="entry name" value="DUF2383"/>
    <property type="match status" value="1"/>
</dbReference>
<dbReference type="EMBL" id="CP033367">
    <property type="protein sequence ID" value="QKD05262.1"/>
    <property type="molecule type" value="Genomic_DNA"/>
</dbReference>
<dbReference type="NCBIfam" id="TIGR02284">
    <property type="entry name" value="PA2169 family four-helix-bundle protein"/>
    <property type="match status" value="1"/>
</dbReference>
<dbReference type="Proteomes" id="UP000503017">
    <property type="component" value="Chromosome"/>
</dbReference>
<proteinExistence type="predicted"/>
<dbReference type="Gene3D" id="1.20.1260.10">
    <property type="match status" value="1"/>
</dbReference>
<dbReference type="AlphaFoldDB" id="A0A6M7WSQ6"/>
<evidence type="ECO:0000313" key="2">
    <source>
        <dbReference type="EMBL" id="QKD05262.1"/>
    </source>
</evidence>
<dbReference type="InterPro" id="IPR019052">
    <property type="entry name" value="DUF2383"/>
</dbReference>
<dbReference type="InterPro" id="IPR011971">
    <property type="entry name" value="CHP02284"/>
</dbReference>
<sequence>MSKDKLSRLHTTLVDARAGYETAIDDAETAKLKAMFEQMFAIHGAAHSDIDKALVAKGEKPDESGSFMSTVHKAVISVRSAVTGVDENSLSSFVSGEQRIVEQYDEAIQDELDASTVAMLQYHKSRLLGMITRMQQNAA</sequence>